<reference evidence="2 3" key="1">
    <citation type="journal article" date="2011" name="Science">
        <title>The ecoresponsive genome of Daphnia pulex.</title>
        <authorList>
            <person name="Colbourne J.K."/>
            <person name="Pfrender M.E."/>
            <person name="Gilbert D."/>
            <person name="Thomas W.K."/>
            <person name="Tucker A."/>
            <person name="Oakley T.H."/>
            <person name="Tokishita S."/>
            <person name="Aerts A."/>
            <person name="Arnold G.J."/>
            <person name="Basu M.K."/>
            <person name="Bauer D.J."/>
            <person name="Caceres C.E."/>
            <person name="Carmel L."/>
            <person name="Casola C."/>
            <person name="Choi J.H."/>
            <person name="Detter J.C."/>
            <person name="Dong Q."/>
            <person name="Dusheyko S."/>
            <person name="Eads B.D."/>
            <person name="Frohlich T."/>
            <person name="Geiler-Samerotte K.A."/>
            <person name="Gerlach D."/>
            <person name="Hatcher P."/>
            <person name="Jogdeo S."/>
            <person name="Krijgsveld J."/>
            <person name="Kriventseva E.V."/>
            <person name="Kultz D."/>
            <person name="Laforsch C."/>
            <person name="Lindquist E."/>
            <person name="Lopez J."/>
            <person name="Manak J.R."/>
            <person name="Muller J."/>
            <person name="Pangilinan J."/>
            <person name="Patwardhan R.P."/>
            <person name="Pitluck S."/>
            <person name="Pritham E.J."/>
            <person name="Rechtsteiner A."/>
            <person name="Rho M."/>
            <person name="Rogozin I.B."/>
            <person name="Sakarya O."/>
            <person name="Salamov A."/>
            <person name="Schaack S."/>
            <person name="Shapiro H."/>
            <person name="Shiga Y."/>
            <person name="Skalitzky C."/>
            <person name="Smith Z."/>
            <person name="Souvorov A."/>
            <person name="Sung W."/>
            <person name="Tang Z."/>
            <person name="Tsuchiya D."/>
            <person name="Tu H."/>
            <person name="Vos H."/>
            <person name="Wang M."/>
            <person name="Wolf Y.I."/>
            <person name="Yamagata H."/>
            <person name="Yamada T."/>
            <person name="Ye Y."/>
            <person name="Shaw J.R."/>
            <person name="Andrews J."/>
            <person name="Crease T.J."/>
            <person name="Tang H."/>
            <person name="Lucas S.M."/>
            <person name="Robertson H.M."/>
            <person name="Bork P."/>
            <person name="Koonin E.V."/>
            <person name="Zdobnov E.M."/>
            <person name="Grigoriev I.V."/>
            <person name="Lynch M."/>
            <person name="Boore J.L."/>
        </authorList>
    </citation>
    <scope>NUCLEOTIDE SEQUENCE [LARGE SCALE GENOMIC DNA]</scope>
</reference>
<feature type="compositionally biased region" description="Basic and acidic residues" evidence="1">
    <location>
        <begin position="62"/>
        <end position="83"/>
    </location>
</feature>
<dbReference type="KEGG" id="dpx:DAPPUDRAFT_255846"/>
<dbReference type="InParanoid" id="E9HA81"/>
<name>E9HA81_DAPPU</name>
<accession>E9HA81</accession>
<evidence type="ECO:0000313" key="2">
    <source>
        <dbReference type="EMBL" id="EFX71393.1"/>
    </source>
</evidence>
<protein>
    <submittedName>
        <fullName evidence="2">Uncharacterized protein</fullName>
    </submittedName>
</protein>
<dbReference type="Proteomes" id="UP000000305">
    <property type="component" value="Unassembled WGS sequence"/>
</dbReference>
<dbReference type="EMBL" id="GL732610">
    <property type="protein sequence ID" value="EFX71393.1"/>
    <property type="molecule type" value="Genomic_DNA"/>
</dbReference>
<feature type="region of interest" description="Disordered" evidence="1">
    <location>
        <begin position="25"/>
        <end position="114"/>
    </location>
</feature>
<dbReference type="AlphaFoldDB" id="E9HA81"/>
<dbReference type="HOGENOM" id="CLU_1612491_0_0_1"/>
<sequence length="165" mass="18835">MDTDVVGCYVIRTIVRDTMVFPLEEKSDGSPKYYYRYEYNFDPDNDQYDGDDDDNSDDHDETEPKEKENEEKEEETNVLKPDDVAGPSNWKKRQNRQKKLKTSAKRAKRATTGTLDDQEIKEKLANVLSDCSTSSHISRIKTAELLLNVAAKIGRIVLPLAASEQ</sequence>
<feature type="compositionally biased region" description="Basic residues" evidence="1">
    <location>
        <begin position="90"/>
        <end position="109"/>
    </location>
</feature>
<evidence type="ECO:0000256" key="1">
    <source>
        <dbReference type="SAM" id="MobiDB-lite"/>
    </source>
</evidence>
<organism evidence="2 3">
    <name type="scientific">Daphnia pulex</name>
    <name type="common">Water flea</name>
    <dbReference type="NCBI Taxonomy" id="6669"/>
    <lineage>
        <taxon>Eukaryota</taxon>
        <taxon>Metazoa</taxon>
        <taxon>Ecdysozoa</taxon>
        <taxon>Arthropoda</taxon>
        <taxon>Crustacea</taxon>
        <taxon>Branchiopoda</taxon>
        <taxon>Diplostraca</taxon>
        <taxon>Cladocera</taxon>
        <taxon>Anomopoda</taxon>
        <taxon>Daphniidae</taxon>
        <taxon>Daphnia</taxon>
    </lineage>
</organism>
<keyword evidence="3" id="KW-1185">Reference proteome</keyword>
<proteinExistence type="predicted"/>
<gene>
    <name evidence="2" type="ORF">DAPPUDRAFT_255846</name>
</gene>
<evidence type="ECO:0000313" key="3">
    <source>
        <dbReference type="Proteomes" id="UP000000305"/>
    </source>
</evidence>
<feature type="compositionally biased region" description="Acidic residues" evidence="1">
    <location>
        <begin position="41"/>
        <end position="61"/>
    </location>
</feature>